<name>A0A9P9ASQ9_9HYPO</name>
<dbReference type="EMBL" id="JAGPYM010000002">
    <property type="protein sequence ID" value="KAH6898547.1"/>
    <property type="molecule type" value="Genomic_DNA"/>
</dbReference>
<evidence type="ECO:0000256" key="9">
    <source>
        <dbReference type="ARBA" id="ARBA00059620"/>
    </source>
</evidence>
<keyword evidence="5" id="KW-1133">Transmembrane helix</keyword>
<comment type="similarity">
    <text evidence="2">Belongs to the short-chain dehydrogenases/reductases (SDR) family.</text>
</comment>
<dbReference type="OrthoDB" id="10253736at2759"/>
<dbReference type="FunFam" id="3.40.50.720:FF:000131">
    <property type="entry name" value="Short-chain dehydrogenase/reductase 3"/>
    <property type="match status" value="1"/>
</dbReference>
<evidence type="ECO:0000256" key="5">
    <source>
        <dbReference type="ARBA" id="ARBA00022989"/>
    </source>
</evidence>
<accession>A0A9P9ASQ9</accession>
<evidence type="ECO:0000256" key="7">
    <source>
        <dbReference type="ARBA" id="ARBA00023098"/>
    </source>
</evidence>
<dbReference type="PANTHER" id="PTHR24322:SF736">
    <property type="entry name" value="RETINOL DEHYDROGENASE 10"/>
    <property type="match status" value="1"/>
</dbReference>
<comment type="caution">
    <text evidence="14">The sequence shown here is derived from an EMBL/GenBank/DDBJ whole genome shotgun (WGS) entry which is preliminary data.</text>
</comment>
<evidence type="ECO:0000256" key="2">
    <source>
        <dbReference type="ARBA" id="ARBA00006484"/>
    </source>
</evidence>
<keyword evidence="6" id="KW-0560">Oxidoreductase</keyword>
<keyword evidence="15" id="KW-1185">Reference proteome</keyword>
<evidence type="ECO:0000256" key="6">
    <source>
        <dbReference type="ARBA" id="ARBA00023002"/>
    </source>
</evidence>
<dbReference type="PRINTS" id="PR00081">
    <property type="entry name" value="GDHRDH"/>
</dbReference>
<evidence type="ECO:0000256" key="11">
    <source>
        <dbReference type="ARBA" id="ARBA00082544"/>
    </source>
</evidence>
<dbReference type="Gene3D" id="3.40.50.720">
    <property type="entry name" value="NAD(P)-binding Rossmann-like Domain"/>
    <property type="match status" value="1"/>
</dbReference>
<feature type="compositionally biased region" description="Basic and acidic residues" evidence="12">
    <location>
        <begin position="614"/>
        <end position="628"/>
    </location>
</feature>
<evidence type="ECO:0000256" key="10">
    <source>
        <dbReference type="ARBA" id="ARBA00068717"/>
    </source>
</evidence>
<dbReference type="Proteomes" id="UP000777438">
    <property type="component" value="Unassembled WGS sequence"/>
</dbReference>
<keyword evidence="13" id="KW-0732">Signal</keyword>
<dbReference type="AlphaFoldDB" id="A0A9P9ASQ9"/>
<evidence type="ECO:0000256" key="4">
    <source>
        <dbReference type="ARBA" id="ARBA00022857"/>
    </source>
</evidence>
<organism evidence="14 15">
    <name type="scientific">Thelonectria olida</name>
    <dbReference type="NCBI Taxonomy" id="1576542"/>
    <lineage>
        <taxon>Eukaryota</taxon>
        <taxon>Fungi</taxon>
        <taxon>Dikarya</taxon>
        <taxon>Ascomycota</taxon>
        <taxon>Pezizomycotina</taxon>
        <taxon>Sordariomycetes</taxon>
        <taxon>Hypocreomycetidae</taxon>
        <taxon>Hypocreales</taxon>
        <taxon>Nectriaceae</taxon>
        <taxon>Thelonectria</taxon>
    </lineage>
</organism>
<keyword evidence="7" id="KW-0443">Lipid metabolism</keyword>
<evidence type="ECO:0000256" key="8">
    <source>
        <dbReference type="ARBA" id="ARBA00023136"/>
    </source>
</evidence>
<dbReference type="InterPro" id="IPR036291">
    <property type="entry name" value="NAD(P)-bd_dom_sf"/>
</dbReference>
<evidence type="ECO:0000313" key="14">
    <source>
        <dbReference type="EMBL" id="KAH6898547.1"/>
    </source>
</evidence>
<dbReference type="GO" id="GO:0016020">
    <property type="term" value="C:membrane"/>
    <property type="evidence" value="ECO:0007669"/>
    <property type="project" value="UniProtKB-SubCell"/>
</dbReference>
<feature type="region of interest" description="Disordered" evidence="12">
    <location>
        <begin position="207"/>
        <end position="240"/>
    </location>
</feature>
<keyword evidence="8" id="KW-0472">Membrane</keyword>
<feature type="signal peptide" evidence="13">
    <location>
        <begin position="1"/>
        <end position="20"/>
    </location>
</feature>
<evidence type="ECO:0000313" key="15">
    <source>
        <dbReference type="Proteomes" id="UP000777438"/>
    </source>
</evidence>
<dbReference type="PRINTS" id="PR00080">
    <property type="entry name" value="SDRFAMILY"/>
</dbReference>
<feature type="compositionally biased region" description="Polar residues" evidence="12">
    <location>
        <begin position="229"/>
        <end position="240"/>
    </location>
</feature>
<evidence type="ECO:0000256" key="13">
    <source>
        <dbReference type="SAM" id="SignalP"/>
    </source>
</evidence>
<dbReference type="Pfam" id="PF00106">
    <property type="entry name" value="adh_short"/>
    <property type="match status" value="1"/>
</dbReference>
<comment type="subcellular location">
    <subcellularLocation>
        <location evidence="1">Membrane</location>
        <topology evidence="1">Multi-pass membrane protein</topology>
    </subcellularLocation>
</comment>
<evidence type="ECO:0000256" key="3">
    <source>
        <dbReference type="ARBA" id="ARBA00022692"/>
    </source>
</evidence>
<protein>
    <recommendedName>
        <fullName evidence="10">Short-chain dehydrogenase/reductase 3</fullName>
    </recommendedName>
    <alternativeName>
        <fullName evidence="11">Retinal short-chain dehydrogenase/reductase 1</fullName>
    </alternativeName>
</protein>
<feature type="chain" id="PRO_5040396354" description="Short-chain dehydrogenase/reductase 3" evidence="13">
    <location>
        <begin position="21"/>
        <end position="637"/>
    </location>
</feature>
<comment type="function">
    <text evidence="9">Catalyzes the reduction of all-trans-retinal to all-trans-retinol in the presence of NADPH.</text>
</comment>
<feature type="compositionally biased region" description="Low complexity" evidence="12">
    <location>
        <begin position="207"/>
        <end position="224"/>
    </location>
</feature>
<reference evidence="14 15" key="1">
    <citation type="journal article" date="2021" name="Nat. Commun.">
        <title>Genetic determinants of endophytism in the Arabidopsis root mycobiome.</title>
        <authorList>
            <person name="Mesny F."/>
            <person name="Miyauchi S."/>
            <person name="Thiergart T."/>
            <person name="Pickel B."/>
            <person name="Atanasova L."/>
            <person name="Karlsson M."/>
            <person name="Huettel B."/>
            <person name="Barry K.W."/>
            <person name="Haridas S."/>
            <person name="Chen C."/>
            <person name="Bauer D."/>
            <person name="Andreopoulos W."/>
            <person name="Pangilinan J."/>
            <person name="LaButti K."/>
            <person name="Riley R."/>
            <person name="Lipzen A."/>
            <person name="Clum A."/>
            <person name="Drula E."/>
            <person name="Henrissat B."/>
            <person name="Kohler A."/>
            <person name="Grigoriev I.V."/>
            <person name="Martin F.M."/>
            <person name="Hacquard S."/>
        </authorList>
    </citation>
    <scope>NUCLEOTIDE SEQUENCE [LARGE SCALE GENOMIC DNA]</scope>
    <source>
        <strain evidence="14 15">MPI-CAGE-CH-0241</strain>
    </source>
</reference>
<keyword evidence="4" id="KW-0521">NADP</keyword>
<feature type="region of interest" description="Disordered" evidence="12">
    <location>
        <begin position="604"/>
        <end position="637"/>
    </location>
</feature>
<sequence>MRSLCWFGIGLMMLAGQTSGANFTISNGQIFTPGFVVLDSPQPGTPLGGVAIDVTANGKLSLPPHDDDDPSQIFNITMFLYSYHTGRNFTISNGTETANNASLGEIMALEPSSTVKHVNWVWPDCLNDDSDRGTYNVSIRQNFRLNGEDYYTIFDVPISVTNSIEGSDDRPSCDALSNELLSYDEIDADAANEVGVLFAPGDATEVKSSSTSEASSTSVDAVTAHEPSSDGTYTRGPHQSTQRVKDTIMPIYQGLIPREGFCADVLVRLIRQTALNPTFLLPLVLLARLTKKGENFAILHPTASRRLNALFLLSIARWVNTWASDKVRNNWVDDDYDWSKEIVLVTGGAGGIGGRIVKLLEEKGVTVVVVDVQPMSFEVSSKVHHFECDIRSPEKLEEVAKEIKSKIGHPTVVINNAGVARGKTVLEATPGDIRFTFDVNALALYWTTKAFLPDMIANNHGMIVTVSSYASWLCIPNMVDYGASKAAALSFHEGLTAELTTRYKSPKVRTVVVHPGHTRTALFAGYDQKTDFLMPQLEPESVADAVVKQVLTGRSGQVVIPGTGTTLAALRTLPDWYSVRVRAKAETAMTNFRGRQVIEDVDASYHNQEEEPQEAQRGEERGEHHDTSESTVLVSNE</sequence>
<evidence type="ECO:0000256" key="12">
    <source>
        <dbReference type="SAM" id="MobiDB-lite"/>
    </source>
</evidence>
<dbReference type="GO" id="GO:0052650">
    <property type="term" value="F:all-trans-retinol dehydrogenase (NADP+) activity"/>
    <property type="evidence" value="ECO:0007669"/>
    <property type="project" value="UniProtKB-ARBA"/>
</dbReference>
<dbReference type="SUPFAM" id="SSF51735">
    <property type="entry name" value="NAD(P)-binding Rossmann-fold domains"/>
    <property type="match status" value="1"/>
</dbReference>
<dbReference type="PANTHER" id="PTHR24322">
    <property type="entry name" value="PKSB"/>
    <property type="match status" value="1"/>
</dbReference>
<proteinExistence type="inferred from homology"/>
<keyword evidence="3" id="KW-0812">Transmembrane</keyword>
<gene>
    <name evidence="14" type="ORF">B0T10DRAFT_525724</name>
</gene>
<dbReference type="InterPro" id="IPR002347">
    <property type="entry name" value="SDR_fam"/>
</dbReference>
<evidence type="ECO:0000256" key="1">
    <source>
        <dbReference type="ARBA" id="ARBA00004141"/>
    </source>
</evidence>